<accession>A0A5S9MAJ2</accession>
<name>A0A5S9MAJ2_BACIA</name>
<sequence length="89" mass="10090">MYKREGVYEGTYRPAFVDVKIGDQIYADCLTFLVLQKSDEIAPPGHYRSEIEKGADLYLSEAFRKKNSLAYGFVNQTVVKCMVSEIKGV</sequence>
<proteinExistence type="predicted"/>
<dbReference type="EMBL" id="AP021906">
    <property type="protein sequence ID" value="BBP88979.1"/>
    <property type="molecule type" value="Genomic_DNA"/>
</dbReference>
<evidence type="ECO:0000313" key="1">
    <source>
        <dbReference type="EMBL" id="BBP88979.1"/>
    </source>
</evidence>
<gene>
    <name evidence="1" type="ORF">BsIDN1_25970</name>
</gene>
<dbReference type="Gene3D" id="3.10.490.10">
    <property type="entry name" value="Gamma-glutamyl cyclotransferase-like"/>
    <property type="match status" value="1"/>
</dbReference>
<protein>
    <submittedName>
        <fullName evidence="1">Uncharacterized protein</fullName>
    </submittedName>
</protein>
<dbReference type="AlphaFoldDB" id="A0A5S9MAJ2"/>
<evidence type="ECO:0000313" key="2">
    <source>
        <dbReference type="Proteomes" id="UP000464658"/>
    </source>
</evidence>
<dbReference type="Proteomes" id="UP000464658">
    <property type="component" value="Chromosome"/>
</dbReference>
<organism evidence="1 2">
    <name type="scientific">Bacillus safensis</name>
    <dbReference type="NCBI Taxonomy" id="561879"/>
    <lineage>
        <taxon>Bacteria</taxon>
        <taxon>Bacillati</taxon>
        <taxon>Bacillota</taxon>
        <taxon>Bacilli</taxon>
        <taxon>Bacillales</taxon>
        <taxon>Bacillaceae</taxon>
        <taxon>Bacillus</taxon>
    </lineage>
</organism>
<reference evidence="1 2" key="1">
    <citation type="submission" date="2019-12" db="EMBL/GenBank/DDBJ databases">
        <title>Full genome sequence of a Bacillus safensis strain isolated from commercially available natto in Indonesia.</title>
        <authorList>
            <person name="Yoshida M."/>
            <person name="Uomi M."/>
            <person name="Waturangi D."/>
            <person name="Ekaputri J.J."/>
            <person name="Setiamarga D.H.E."/>
        </authorList>
    </citation>
    <scope>NUCLEOTIDE SEQUENCE [LARGE SCALE GENOMIC DNA]</scope>
    <source>
        <strain evidence="1 2">IDN1</strain>
    </source>
</reference>